<dbReference type="RefSeq" id="WP_239368059.1">
    <property type="nucleotide sequence ID" value="NZ_JAKREW010000021.1"/>
</dbReference>
<organism evidence="1 2">
    <name type="scientific">Mesorhizobium retamae</name>
    <dbReference type="NCBI Taxonomy" id="2912854"/>
    <lineage>
        <taxon>Bacteria</taxon>
        <taxon>Pseudomonadati</taxon>
        <taxon>Pseudomonadota</taxon>
        <taxon>Alphaproteobacteria</taxon>
        <taxon>Hyphomicrobiales</taxon>
        <taxon>Phyllobacteriaceae</taxon>
        <taxon>Mesorhizobium</taxon>
    </lineage>
</organism>
<dbReference type="Proteomes" id="UP001201701">
    <property type="component" value="Unassembled WGS sequence"/>
</dbReference>
<dbReference type="GO" id="GO:0016787">
    <property type="term" value="F:hydrolase activity"/>
    <property type="evidence" value="ECO:0007669"/>
    <property type="project" value="UniProtKB-KW"/>
</dbReference>
<dbReference type="Pfam" id="PF13344">
    <property type="entry name" value="Hydrolase_6"/>
    <property type="match status" value="1"/>
</dbReference>
<name>A0ABS9QKB9_9HYPH</name>
<gene>
    <name evidence="1" type="ORF">L4923_19255</name>
</gene>
<dbReference type="PANTHER" id="PTHR19288:SF90">
    <property type="entry name" value="OS08G0542600 PROTEIN"/>
    <property type="match status" value="1"/>
</dbReference>
<dbReference type="NCBIfam" id="TIGR01459">
    <property type="entry name" value="HAD-SF-IIA-hyp4"/>
    <property type="match status" value="1"/>
</dbReference>
<dbReference type="PANTHER" id="PTHR19288">
    <property type="entry name" value="4-NITROPHENYLPHOSPHATASE-RELATED"/>
    <property type="match status" value="1"/>
</dbReference>
<dbReference type="EMBL" id="JAKREW010000021">
    <property type="protein sequence ID" value="MCG7507171.1"/>
    <property type="molecule type" value="Genomic_DNA"/>
</dbReference>
<dbReference type="Pfam" id="PF13242">
    <property type="entry name" value="Hydrolase_like"/>
    <property type="match status" value="1"/>
</dbReference>
<dbReference type="InterPro" id="IPR006357">
    <property type="entry name" value="HAD-SF_hydro_IIA"/>
</dbReference>
<keyword evidence="2" id="KW-1185">Reference proteome</keyword>
<protein>
    <submittedName>
        <fullName evidence="1">TIGR01459 family HAD-type hydrolase</fullName>
    </submittedName>
</protein>
<dbReference type="Gene3D" id="3.40.50.1000">
    <property type="entry name" value="HAD superfamily/HAD-like"/>
    <property type="match status" value="2"/>
</dbReference>
<evidence type="ECO:0000313" key="1">
    <source>
        <dbReference type="EMBL" id="MCG7507171.1"/>
    </source>
</evidence>
<dbReference type="InterPro" id="IPR036412">
    <property type="entry name" value="HAD-like_sf"/>
</dbReference>
<accession>A0ABS9QKB9</accession>
<dbReference type="InterPro" id="IPR023214">
    <property type="entry name" value="HAD_sf"/>
</dbReference>
<dbReference type="CDD" id="cd07525">
    <property type="entry name" value="HAD_like"/>
    <property type="match status" value="1"/>
</dbReference>
<comment type="caution">
    <text evidence="1">The sequence shown here is derived from an EMBL/GenBank/DDBJ whole genome shotgun (WGS) entry which is preliminary data.</text>
</comment>
<evidence type="ECO:0000313" key="2">
    <source>
        <dbReference type="Proteomes" id="UP001201701"/>
    </source>
</evidence>
<dbReference type="SUPFAM" id="SSF56784">
    <property type="entry name" value="HAD-like"/>
    <property type="match status" value="1"/>
</dbReference>
<keyword evidence="1" id="KW-0378">Hydrolase</keyword>
<dbReference type="InterPro" id="IPR006356">
    <property type="entry name" value="HAD-SF_hydro_IIA_hyp3"/>
</dbReference>
<proteinExistence type="predicted"/>
<reference evidence="1 2" key="1">
    <citation type="submission" date="2022-02" db="EMBL/GenBank/DDBJ databases">
        <title>Draft genome sequence of Mezorhizobium retamae strain IRAMC:0171 isolated from Retama raetam nodules.</title>
        <authorList>
            <person name="Bengaied R."/>
            <person name="Sbissi I."/>
            <person name="Huber K."/>
            <person name="Ghodbane F."/>
            <person name="Nouioui I."/>
            <person name="Tarhouni M."/>
            <person name="Gtari M."/>
        </authorList>
    </citation>
    <scope>NUCLEOTIDE SEQUENCE [LARGE SCALE GENOMIC DNA]</scope>
    <source>
        <strain evidence="1 2">IRAMC:0171</strain>
    </source>
</reference>
<sequence length="277" mass="29580">MVLELSGIRDLANRFDVFILDQFGVLHDGTAPYPGAVEALVQLKQAGKPTLLLSNSGKRSAPNEARLEKLGFIPGSWGHFLSSGEVAWQSLRGSLADGKDVRCLLVARDGDRSAVEGLPLTLVDNGSEADIVLLAASEGDRFDLDHYRRLLQPAAERGAVCLCTNPDKIMLTSVGPRFGAGRIAELYAELGGPVTWIGKPFAEIYAAALKMLGNPDRARVVCVGDSIEHDIAGGQGAGLNTALVMTGILEIATAAERQQLYAEHGATPDFLLRAFTW</sequence>